<keyword evidence="2" id="KW-1185">Reference proteome</keyword>
<dbReference type="SUPFAM" id="SSF49452">
    <property type="entry name" value="Starch-binding domain-like"/>
    <property type="match status" value="1"/>
</dbReference>
<name>A0A7X3IGP4_9BACL</name>
<dbReference type="GO" id="GO:0030246">
    <property type="term" value="F:carbohydrate binding"/>
    <property type="evidence" value="ECO:0007669"/>
    <property type="project" value="InterPro"/>
</dbReference>
<dbReference type="AlphaFoldDB" id="A0A7X3IGP4"/>
<dbReference type="InterPro" id="IPR013784">
    <property type="entry name" value="Carb-bd-like_fold"/>
</dbReference>
<comment type="caution">
    <text evidence="1">The sequence shown here is derived from an EMBL/GenBank/DDBJ whole genome shotgun (WGS) entry which is preliminary data.</text>
</comment>
<organism evidence="1 2">
    <name type="scientific">Paenibacillus dendrobii</name>
    <dbReference type="NCBI Taxonomy" id="2691084"/>
    <lineage>
        <taxon>Bacteria</taxon>
        <taxon>Bacillati</taxon>
        <taxon>Bacillota</taxon>
        <taxon>Bacilli</taxon>
        <taxon>Bacillales</taxon>
        <taxon>Paenibacillaceae</taxon>
        <taxon>Paenibacillus</taxon>
    </lineage>
</organism>
<evidence type="ECO:0000313" key="1">
    <source>
        <dbReference type="EMBL" id="MWV43619.1"/>
    </source>
</evidence>
<protein>
    <recommendedName>
        <fullName evidence="3">Carboxypeptidase regulatory-like domain-containing protein</fullName>
    </recommendedName>
</protein>
<gene>
    <name evidence="1" type="ORF">GRF59_08220</name>
</gene>
<reference evidence="1 2" key="1">
    <citation type="submission" date="2019-12" db="EMBL/GenBank/DDBJ databases">
        <title>Paenibacillus sp. nov., an endophytic bacterium isolated from the stem of Dendrobium.</title>
        <authorList>
            <person name="Zhao R."/>
        </authorList>
    </citation>
    <scope>NUCLEOTIDE SEQUENCE [LARGE SCALE GENOMIC DNA]</scope>
    <source>
        <strain evidence="1 2">HJL G12</strain>
    </source>
</reference>
<evidence type="ECO:0000313" key="2">
    <source>
        <dbReference type="Proteomes" id="UP000460318"/>
    </source>
</evidence>
<proteinExistence type="predicted"/>
<sequence>MKIRIKVKQLVYFLGLLMVFVFAFNYGTSSSQKLAEADRGVMQAEKSEQILHMIDSAKPDEQLKLIEEYMLKDDSGDLTHIYDVYIGPDGSMYGGGSSEVDTQPEFNLKEQVPYLELYVQSGTSDPAISTAAKLLTYYYDGSGQWEKAAQLLTEARKRLHITRYIYARDELFMLQAKLAAEHEQYDELLRLCADMLLENKNSINSDTYVRISDLLVEYAMSDGKAAEMLKQIQDEMERQKNQMKDGDVVKLQSEQLQGILDRQNKLSSNKIKTGAEVSGTITKSNGEPLAYAGVFLRREEDINRSIFDMEPYQTMTNGKGEYTFKGVVPNSYKLFLGVNLSQISGWTWPVLPDDGWIDLRGQSKVQEDVVFQPLMELKSPVNEDVVRDKTMTFEWEPVAGAAYYNLNIGMKLHSGSTSRAVRQGITTPRVQVQAEDLYYEISGISSYSHGKEQEQLDPLSLLGYANAKNQFSWSVEAYSADGKLLTRSNGYRLSNDLTGNLPFFYLKERTLTEADEMLLAGKLDDAEAMYEADADRDPSDAHSLHMMLMILKGKTSLLRGAGTADAEEKKSMDAQQIDILKKLVELHPTENYYEWLADYYFKQADWNRYNRYYAIAESMRPFKDNSYSDGNHAMALMKQGKTDEAKVYLKKSIENDKSHRFIGAYLALFLYSGGSLDEGIQLAVKYPDRMGYNTPVDWEELLIAMKRESAINPGYKAVLKDKIAQYNHGKDEELKRWQPASESGLTALKNFMTALAHVS</sequence>
<dbReference type="RefSeq" id="WP_160497102.1">
    <property type="nucleotide sequence ID" value="NZ_WUBI01000001.1"/>
</dbReference>
<evidence type="ECO:0008006" key="3">
    <source>
        <dbReference type="Google" id="ProtNLM"/>
    </source>
</evidence>
<dbReference type="EMBL" id="WUBI01000001">
    <property type="protein sequence ID" value="MWV43619.1"/>
    <property type="molecule type" value="Genomic_DNA"/>
</dbReference>
<dbReference type="Proteomes" id="UP000460318">
    <property type="component" value="Unassembled WGS sequence"/>
</dbReference>
<accession>A0A7X3IGP4</accession>
<dbReference type="Gene3D" id="1.25.40.10">
    <property type="entry name" value="Tetratricopeptide repeat domain"/>
    <property type="match status" value="1"/>
</dbReference>
<dbReference type="SUPFAM" id="SSF48452">
    <property type="entry name" value="TPR-like"/>
    <property type="match status" value="1"/>
</dbReference>
<dbReference type="InterPro" id="IPR011990">
    <property type="entry name" value="TPR-like_helical_dom_sf"/>
</dbReference>